<dbReference type="InterPro" id="IPR006058">
    <property type="entry name" value="2Fe2S_fd_BS"/>
</dbReference>
<gene>
    <name evidence="8" type="ORF">BU52_00580</name>
</gene>
<keyword evidence="5" id="KW-0411">Iron-sulfur</keyword>
<feature type="compositionally biased region" description="Polar residues" evidence="6">
    <location>
        <begin position="104"/>
        <end position="115"/>
    </location>
</feature>
<dbReference type="GO" id="GO:0016491">
    <property type="term" value="F:oxidoreductase activity"/>
    <property type="evidence" value="ECO:0007669"/>
    <property type="project" value="UniProtKB-KW"/>
</dbReference>
<evidence type="ECO:0000259" key="7">
    <source>
        <dbReference type="PROSITE" id="PS51085"/>
    </source>
</evidence>
<dbReference type="OrthoDB" id="159930at2"/>
<dbReference type="CDD" id="cd00207">
    <property type="entry name" value="fer2"/>
    <property type="match status" value="1"/>
</dbReference>
<keyword evidence="4" id="KW-0408">Iron</keyword>
<dbReference type="GO" id="GO:0051537">
    <property type="term" value="F:2 iron, 2 sulfur cluster binding"/>
    <property type="evidence" value="ECO:0007669"/>
    <property type="project" value="UniProtKB-KW"/>
</dbReference>
<keyword evidence="1" id="KW-0001">2Fe-2S</keyword>
<evidence type="ECO:0000256" key="1">
    <source>
        <dbReference type="ARBA" id="ARBA00022714"/>
    </source>
</evidence>
<dbReference type="Gene3D" id="3.10.20.30">
    <property type="match status" value="1"/>
</dbReference>
<name>A0A081XYF1_STRTO</name>
<dbReference type="InterPro" id="IPR001041">
    <property type="entry name" value="2Fe-2S_ferredoxin-type"/>
</dbReference>
<dbReference type="PANTHER" id="PTHR44379:SF8">
    <property type="entry name" value="XANTHINE DEHYDROGENASE IRON-SULFUR-BINDING SUBUNIT XDHC-RELATED"/>
    <property type="match status" value="1"/>
</dbReference>
<organism evidence="8 9">
    <name type="scientific">Streptomyces toyocaensis</name>
    <dbReference type="NCBI Taxonomy" id="55952"/>
    <lineage>
        <taxon>Bacteria</taxon>
        <taxon>Bacillati</taxon>
        <taxon>Actinomycetota</taxon>
        <taxon>Actinomycetes</taxon>
        <taxon>Kitasatosporales</taxon>
        <taxon>Streptomycetaceae</taxon>
        <taxon>Streptomyces</taxon>
    </lineage>
</organism>
<dbReference type="FunFam" id="1.10.150.120:FF:000003">
    <property type="entry name" value="Carbon monoxide dehydrogenase, small subunit"/>
    <property type="match status" value="1"/>
</dbReference>
<sequence length="190" mass="20124">MRLNVTVNGRPQEADDVWEGESLLYVLRERLGLPGSKNACEQGECGSCTVRLDGVPVCSCLVAAGQAEGREVVTVEGLADHAEQRSHAGGAHGTSLDEARQWQARGTDSQTGEGTRLSPVQQAFIDAGAVQCGFCTPGLLVAADEMLERNPNPSDADIREALSGNLCRCTGYEKIMDAVRLAAARQPEGV</sequence>
<feature type="domain" description="2Fe-2S ferredoxin-type" evidence="7">
    <location>
        <begin position="1"/>
        <end position="78"/>
    </location>
</feature>
<reference evidence="8 9" key="1">
    <citation type="submission" date="2014-02" db="EMBL/GenBank/DDBJ databases">
        <title>The genome announcement of Streptomyces toyocaensis NRRL15009.</title>
        <authorList>
            <person name="Hong H.-J."/>
            <person name="Kwun M.J."/>
        </authorList>
    </citation>
    <scope>NUCLEOTIDE SEQUENCE [LARGE SCALE GENOMIC DNA]</scope>
    <source>
        <strain evidence="8 9">NRRL 15009</strain>
    </source>
</reference>
<comment type="caution">
    <text evidence="8">The sequence shown here is derived from an EMBL/GenBank/DDBJ whole genome shotgun (WGS) entry which is preliminary data.</text>
</comment>
<dbReference type="Pfam" id="PF01799">
    <property type="entry name" value="Fer2_2"/>
    <property type="match status" value="1"/>
</dbReference>
<evidence type="ECO:0000313" key="8">
    <source>
        <dbReference type="EMBL" id="KES08574.1"/>
    </source>
</evidence>
<dbReference type="InterPro" id="IPR036884">
    <property type="entry name" value="2Fe-2S-bd_dom_sf"/>
</dbReference>
<dbReference type="PROSITE" id="PS51085">
    <property type="entry name" value="2FE2S_FER_2"/>
    <property type="match status" value="1"/>
</dbReference>
<dbReference type="Pfam" id="PF00111">
    <property type="entry name" value="Fer2"/>
    <property type="match status" value="1"/>
</dbReference>
<feature type="region of interest" description="Disordered" evidence="6">
    <location>
        <begin position="83"/>
        <end position="115"/>
    </location>
</feature>
<evidence type="ECO:0000256" key="2">
    <source>
        <dbReference type="ARBA" id="ARBA00022723"/>
    </source>
</evidence>
<dbReference type="eggNOG" id="COG2080">
    <property type="taxonomic scope" value="Bacteria"/>
</dbReference>
<evidence type="ECO:0000313" key="9">
    <source>
        <dbReference type="Proteomes" id="UP000028341"/>
    </source>
</evidence>
<dbReference type="STRING" id="55952.BU52_00580"/>
<evidence type="ECO:0000256" key="5">
    <source>
        <dbReference type="ARBA" id="ARBA00023014"/>
    </source>
</evidence>
<dbReference type="Gene3D" id="1.10.150.120">
    <property type="entry name" value="[2Fe-2S]-binding domain"/>
    <property type="match status" value="1"/>
</dbReference>
<dbReference type="RefSeq" id="WP_037926062.1">
    <property type="nucleotide sequence ID" value="NZ_JBFADL010000052.1"/>
</dbReference>
<evidence type="ECO:0000256" key="3">
    <source>
        <dbReference type="ARBA" id="ARBA00023002"/>
    </source>
</evidence>
<dbReference type="PANTHER" id="PTHR44379">
    <property type="entry name" value="OXIDOREDUCTASE WITH IRON-SULFUR SUBUNIT"/>
    <property type="match status" value="1"/>
</dbReference>
<keyword evidence="9" id="KW-1185">Reference proteome</keyword>
<dbReference type="InterPro" id="IPR051452">
    <property type="entry name" value="Diverse_Oxidoreductases"/>
</dbReference>
<proteinExistence type="predicted"/>
<dbReference type="SUPFAM" id="SSF54292">
    <property type="entry name" value="2Fe-2S ferredoxin-like"/>
    <property type="match status" value="1"/>
</dbReference>
<dbReference type="PROSITE" id="PS00197">
    <property type="entry name" value="2FE2S_FER_1"/>
    <property type="match status" value="1"/>
</dbReference>
<dbReference type="InterPro" id="IPR002888">
    <property type="entry name" value="2Fe-2S-bd"/>
</dbReference>
<evidence type="ECO:0000256" key="6">
    <source>
        <dbReference type="SAM" id="MobiDB-lite"/>
    </source>
</evidence>
<dbReference type="SUPFAM" id="SSF47741">
    <property type="entry name" value="CO dehydrogenase ISP C-domain like"/>
    <property type="match status" value="1"/>
</dbReference>
<keyword evidence="2" id="KW-0479">Metal-binding</keyword>
<dbReference type="AlphaFoldDB" id="A0A081XYF1"/>
<dbReference type="InterPro" id="IPR036010">
    <property type="entry name" value="2Fe-2S_ferredoxin-like_sf"/>
</dbReference>
<evidence type="ECO:0000256" key="4">
    <source>
        <dbReference type="ARBA" id="ARBA00023004"/>
    </source>
</evidence>
<accession>A0A081XYF1</accession>
<protein>
    <submittedName>
        <fullName evidence="8">Oxidoreductase</fullName>
    </submittedName>
</protein>
<dbReference type="Proteomes" id="UP000028341">
    <property type="component" value="Unassembled WGS sequence"/>
</dbReference>
<keyword evidence="3" id="KW-0560">Oxidoreductase</keyword>
<dbReference type="EMBL" id="JFCB01000001">
    <property type="protein sequence ID" value="KES08574.1"/>
    <property type="molecule type" value="Genomic_DNA"/>
</dbReference>
<dbReference type="InterPro" id="IPR012675">
    <property type="entry name" value="Beta-grasp_dom_sf"/>
</dbReference>
<dbReference type="GO" id="GO:0046872">
    <property type="term" value="F:metal ion binding"/>
    <property type="evidence" value="ECO:0007669"/>
    <property type="project" value="UniProtKB-KW"/>
</dbReference>